<organism evidence="4 5">
    <name type="scientific">Candidatus Dojkabacteria bacterium</name>
    <dbReference type="NCBI Taxonomy" id="2099670"/>
    <lineage>
        <taxon>Bacteria</taxon>
        <taxon>Candidatus Dojkabacteria</taxon>
    </lineage>
</organism>
<dbReference type="EC" id="1.1.1.133" evidence="2"/>
<evidence type="ECO:0000313" key="4">
    <source>
        <dbReference type="EMBL" id="NLZ24716.1"/>
    </source>
</evidence>
<dbReference type="GO" id="GO:0019305">
    <property type="term" value="P:dTDP-rhamnose biosynthetic process"/>
    <property type="evidence" value="ECO:0007669"/>
    <property type="project" value="UniProtKB-UniPathway"/>
</dbReference>
<dbReference type="SUPFAM" id="SSF51735">
    <property type="entry name" value="NAD(P)-binding Rossmann-fold domains"/>
    <property type="match status" value="1"/>
</dbReference>
<dbReference type="Gene3D" id="3.90.25.10">
    <property type="entry name" value="UDP-galactose 4-epimerase, domain 1"/>
    <property type="match status" value="1"/>
</dbReference>
<evidence type="ECO:0000313" key="5">
    <source>
        <dbReference type="Proteomes" id="UP000564033"/>
    </source>
</evidence>
<proteinExistence type="inferred from homology"/>
<reference evidence="4 5" key="1">
    <citation type="journal article" date="2020" name="Biotechnol. Biofuels">
        <title>New insights from the biogas microbiome by comprehensive genome-resolved metagenomics of nearly 1600 species originating from multiple anaerobic digesters.</title>
        <authorList>
            <person name="Campanaro S."/>
            <person name="Treu L."/>
            <person name="Rodriguez-R L.M."/>
            <person name="Kovalovszki A."/>
            <person name="Ziels R.M."/>
            <person name="Maus I."/>
            <person name="Zhu X."/>
            <person name="Kougias P.G."/>
            <person name="Basile A."/>
            <person name="Luo G."/>
            <person name="Schluter A."/>
            <person name="Konstantinidis K.T."/>
            <person name="Angelidaki I."/>
        </authorList>
    </citation>
    <scope>NUCLEOTIDE SEQUENCE [LARGE SCALE GENOMIC DNA]</scope>
    <source>
        <strain evidence="4">AS19jrsBPTG_9</strain>
    </source>
</reference>
<gene>
    <name evidence="4" type="ORF">GX888_03175</name>
</gene>
<feature type="domain" description="RmlD-like substrate binding" evidence="3">
    <location>
        <begin position="4"/>
        <end position="230"/>
    </location>
</feature>
<comment type="function">
    <text evidence="2">Catalyzes the reduction of dTDP-6-deoxy-L-lyxo-4-hexulose to yield dTDP-L-rhamnose.</text>
</comment>
<dbReference type="Proteomes" id="UP000564033">
    <property type="component" value="Unassembled WGS sequence"/>
</dbReference>
<dbReference type="GO" id="GO:0008831">
    <property type="term" value="F:dTDP-4-dehydrorhamnose reductase activity"/>
    <property type="evidence" value="ECO:0007669"/>
    <property type="project" value="UniProtKB-EC"/>
</dbReference>
<evidence type="ECO:0000256" key="2">
    <source>
        <dbReference type="RuleBase" id="RU364082"/>
    </source>
</evidence>
<dbReference type="InterPro" id="IPR029903">
    <property type="entry name" value="RmlD-like-bd"/>
</dbReference>
<dbReference type="PANTHER" id="PTHR10491:SF4">
    <property type="entry name" value="METHIONINE ADENOSYLTRANSFERASE 2 SUBUNIT BETA"/>
    <property type="match status" value="1"/>
</dbReference>
<dbReference type="CDD" id="cd05254">
    <property type="entry name" value="dTDP_HR_like_SDR_e"/>
    <property type="match status" value="1"/>
</dbReference>
<accession>A0A847VDV0</accession>
<sequence>MSKKVLVFGSSGMLGDYLCSMLTTEGYEVVRNDKATGGVDITNEKELRDAILNSNVDYVVNCAAYTDVNKAEDDREVAFKVNADAPKYMAKVCRERDIPFIHISTDYIFGENRKEGYPEEYSNFKPLSVYGESKLQGELNVLEEYPSSYILRTSWLFGPNATNFIDKISKYAKELPELKVVTDEIGCPTYVKDLSEVILTAINNEIEPDIYHVCSRDSLSRYEFAKEILEM</sequence>
<dbReference type="Gene3D" id="3.40.50.720">
    <property type="entry name" value="NAD(P)-binding Rossmann-like Domain"/>
    <property type="match status" value="1"/>
</dbReference>
<evidence type="ECO:0000259" key="3">
    <source>
        <dbReference type="Pfam" id="PF04321"/>
    </source>
</evidence>
<keyword evidence="2" id="KW-0560">Oxidoreductase</keyword>
<dbReference type="EMBL" id="JAAZIL010000081">
    <property type="protein sequence ID" value="NLZ24716.1"/>
    <property type="molecule type" value="Genomic_DNA"/>
</dbReference>
<feature type="non-terminal residue" evidence="4">
    <location>
        <position position="231"/>
    </location>
</feature>
<name>A0A847VDV0_9BACT</name>
<dbReference type="AlphaFoldDB" id="A0A847VDV0"/>
<comment type="similarity">
    <text evidence="1 2">Belongs to the dTDP-4-dehydrorhamnose reductase family.</text>
</comment>
<dbReference type="InterPro" id="IPR036291">
    <property type="entry name" value="NAD(P)-bd_dom_sf"/>
</dbReference>
<keyword evidence="2" id="KW-0521">NADP</keyword>
<comment type="caution">
    <text evidence="4">The sequence shown here is derived from an EMBL/GenBank/DDBJ whole genome shotgun (WGS) entry which is preliminary data.</text>
</comment>
<dbReference type="PANTHER" id="PTHR10491">
    <property type="entry name" value="DTDP-4-DEHYDRORHAMNOSE REDUCTASE"/>
    <property type="match status" value="1"/>
</dbReference>
<evidence type="ECO:0000256" key="1">
    <source>
        <dbReference type="ARBA" id="ARBA00010944"/>
    </source>
</evidence>
<dbReference type="Pfam" id="PF04321">
    <property type="entry name" value="RmlD_sub_bind"/>
    <property type="match status" value="1"/>
</dbReference>
<comment type="pathway">
    <text evidence="2">Carbohydrate biosynthesis; dTDP-L-rhamnose biosynthesis.</text>
</comment>
<dbReference type="InterPro" id="IPR005913">
    <property type="entry name" value="dTDP_dehydrorham_reduct"/>
</dbReference>
<protein>
    <recommendedName>
        <fullName evidence="2">dTDP-4-dehydrorhamnose reductase</fullName>
        <ecNumber evidence="2">1.1.1.133</ecNumber>
    </recommendedName>
</protein>
<dbReference type="GO" id="GO:0005829">
    <property type="term" value="C:cytosol"/>
    <property type="evidence" value="ECO:0007669"/>
    <property type="project" value="TreeGrafter"/>
</dbReference>
<dbReference type="UniPathway" id="UPA00124"/>